<dbReference type="Pfam" id="PF00293">
    <property type="entry name" value="NUDIX"/>
    <property type="match status" value="1"/>
</dbReference>
<sequence>MSTNPPKPLVGVSALILNSDAKILTGKRMGSHGAGTIQFPGGHLDHEENFFECAQRETHEETGLKVRAVQHLATTNDVFEEANKHYITIFVLCKLVDENDQPQTLEPEKGFKRARRETIFADRESSEAGNVSRRFEDQGENMVFTTWAVWLEYMDNASADNECGGDILVSSRLTTDEKVDVSPLIAQLRRDIAT</sequence>
<dbReference type="AlphaFoldDB" id="A0A8H5DP84"/>
<feature type="domain" description="Nudix hydrolase" evidence="2">
    <location>
        <begin position="7"/>
        <end position="137"/>
    </location>
</feature>
<evidence type="ECO:0000313" key="4">
    <source>
        <dbReference type="Proteomes" id="UP000573603"/>
    </source>
</evidence>
<evidence type="ECO:0000256" key="1">
    <source>
        <dbReference type="ARBA" id="ARBA00022801"/>
    </source>
</evidence>
<dbReference type="PROSITE" id="PS51462">
    <property type="entry name" value="NUDIX"/>
    <property type="match status" value="1"/>
</dbReference>
<dbReference type="InterPro" id="IPR020084">
    <property type="entry name" value="NUDIX_hydrolase_CS"/>
</dbReference>
<proteinExistence type="predicted"/>
<dbReference type="Proteomes" id="UP000573603">
    <property type="component" value="Unassembled WGS sequence"/>
</dbReference>
<dbReference type="GO" id="GO:0005829">
    <property type="term" value="C:cytosol"/>
    <property type="evidence" value="ECO:0007669"/>
    <property type="project" value="TreeGrafter"/>
</dbReference>
<dbReference type="GO" id="GO:0006203">
    <property type="term" value="P:dGTP catabolic process"/>
    <property type="evidence" value="ECO:0007669"/>
    <property type="project" value="TreeGrafter"/>
</dbReference>
<dbReference type="GO" id="GO:0035539">
    <property type="term" value="F:8-oxo-7,8-dihydrodeoxyguanosine triphosphate pyrophosphatase activity"/>
    <property type="evidence" value="ECO:0007669"/>
    <property type="project" value="TreeGrafter"/>
</dbReference>
<dbReference type="PANTHER" id="PTHR16099">
    <property type="entry name" value="8-OXO-DGTP DIPHOSPHATES NUDT15"/>
    <property type="match status" value="1"/>
</dbReference>
<dbReference type="SUPFAM" id="SSF55811">
    <property type="entry name" value="Nudix"/>
    <property type="match status" value="1"/>
</dbReference>
<name>A0A8H5DP84_9HYPO</name>
<evidence type="ECO:0000259" key="2">
    <source>
        <dbReference type="PROSITE" id="PS51462"/>
    </source>
</evidence>
<dbReference type="CDD" id="cd04678">
    <property type="entry name" value="NUDIX_MTH2_Nudt15"/>
    <property type="match status" value="1"/>
</dbReference>
<organism evidence="3 4">
    <name type="scientific">Fusarium anthophilum</name>
    <dbReference type="NCBI Taxonomy" id="48485"/>
    <lineage>
        <taxon>Eukaryota</taxon>
        <taxon>Fungi</taxon>
        <taxon>Dikarya</taxon>
        <taxon>Ascomycota</taxon>
        <taxon>Pezizomycotina</taxon>
        <taxon>Sordariomycetes</taxon>
        <taxon>Hypocreomycetidae</taxon>
        <taxon>Hypocreales</taxon>
        <taxon>Nectriaceae</taxon>
        <taxon>Fusarium</taxon>
        <taxon>Fusarium fujikuroi species complex</taxon>
    </lineage>
</organism>
<dbReference type="InterPro" id="IPR015797">
    <property type="entry name" value="NUDIX_hydrolase-like_dom_sf"/>
</dbReference>
<keyword evidence="4" id="KW-1185">Reference proteome</keyword>
<gene>
    <name evidence="3" type="ORF">FANTH_13686</name>
</gene>
<dbReference type="InterPro" id="IPR000086">
    <property type="entry name" value="NUDIX_hydrolase_dom"/>
</dbReference>
<reference evidence="3 4" key="1">
    <citation type="journal article" date="2020" name="BMC Genomics">
        <title>Correction to: Identification and distribution of gene clusters required for synthesis of sphingolipid metabolism inhibitors in diverse species of the filamentous fungus Fusarium.</title>
        <authorList>
            <person name="Kim H.S."/>
            <person name="Lohmar J.M."/>
            <person name="Busman M."/>
            <person name="Brown D.W."/>
            <person name="Naumann T.A."/>
            <person name="Divon H.H."/>
            <person name="Lysoe E."/>
            <person name="Uhlig S."/>
            <person name="Proctor R.H."/>
        </authorList>
    </citation>
    <scope>NUCLEOTIDE SEQUENCE [LARGE SCALE GENOMIC DNA]</scope>
    <source>
        <strain evidence="3 4">NRRL 25214</strain>
    </source>
</reference>
<evidence type="ECO:0000313" key="3">
    <source>
        <dbReference type="EMBL" id="KAF5230794.1"/>
    </source>
</evidence>
<dbReference type="EMBL" id="JABEVY010000505">
    <property type="protein sequence ID" value="KAF5230794.1"/>
    <property type="molecule type" value="Genomic_DNA"/>
</dbReference>
<comment type="caution">
    <text evidence="3">The sequence shown here is derived from an EMBL/GenBank/DDBJ whole genome shotgun (WGS) entry which is preliminary data.</text>
</comment>
<dbReference type="Gene3D" id="3.90.79.10">
    <property type="entry name" value="Nucleoside Triphosphate Pyrophosphohydrolase"/>
    <property type="match status" value="1"/>
</dbReference>
<dbReference type="PANTHER" id="PTHR16099:SF5">
    <property type="entry name" value="NUCLEOTIDE TRIPHOSPHATE DIPHOSPHATASE NUDT15"/>
    <property type="match status" value="1"/>
</dbReference>
<keyword evidence="1" id="KW-0378">Hydrolase</keyword>
<protein>
    <recommendedName>
        <fullName evidence="2">Nudix hydrolase domain-containing protein</fullName>
    </recommendedName>
</protein>
<dbReference type="PROSITE" id="PS00893">
    <property type="entry name" value="NUDIX_BOX"/>
    <property type="match status" value="1"/>
</dbReference>
<dbReference type="FunFam" id="3.90.79.10:FF:000060">
    <property type="entry name" value="Nudix hydrolase 1"/>
    <property type="match status" value="1"/>
</dbReference>
<accession>A0A8H5DP84</accession>